<accession>A0A853JIC3</accession>
<comment type="caution">
    <text evidence="1">The sequence shown here is derived from an EMBL/GenBank/DDBJ whole genome shotgun (WGS) entry which is preliminary data.</text>
</comment>
<dbReference type="RefSeq" id="WP_180679924.1">
    <property type="nucleotide sequence ID" value="NZ_JACCKA010000091.1"/>
</dbReference>
<dbReference type="EMBL" id="JACCKA010000091">
    <property type="protein sequence ID" value="NZA28160.1"/>
    <property type="molecule type" value="Genomic_DNA"/>
</dbReference>
<keyword evidence="2" id="KW-1185">Reference proteome</keyword>
<protein>
    <submittedName>
        <fullName evidence="1">Uncharacterized protein</fullName>
    </submittedName>
</protein>
<sequence>MAATLRARVGESLEPARIADVLVSILREIQAALVPVMGSHGFALIYRRSLYLSATLGPLMTSLSDQEGAPGTPDFDALRSAVAQHSGVDAISNGASLLQTIHDLLVTLVGLSLTERLLRSVRANHSSGPPAPDNSS</sequence>
<dbReference type="Proteomes" id="UP000578091">
    <property type="component" value="Unassembled WGS sequence"/>
</dbReference>
<proteinExistence type="predicted"/>
<evidence type="ECO:0000313" key="2">
    <source>
        <dbReference type="Proteomes" id="UP000578091"/>
    </source>
</evidence>
<dbReference type="AlphaFoldDB" id="A0A853JIC3"/>
<reference evidence="1 2" key="1">
    <citation type="submission" date="2020-07" db="EMBL/GenBank/DDBJ databases">
        <title>Luteimonas sp. SJ-92.</title>
        <authorList>
            <person name="Huang X.-X."/>
            <person name="Xu L."/>
            <person name="Sun J.-Q."/>
        </authorList>
    </citation>
    <scope>NUCLEOTIDE SEQUENCE [LARGE SCALE GENOMIC DNA]</scope>
    <source>
        <strain evidence="1 2">SJ-92</strain>
    </source>
</reference>
<gene>
    <name evidence="1" type="ORF">H0E84_17410</name>
</gene>
<organism evidence="1 2">
    <name type="scientific">Luteimonas salinisoli</name>
    <dbReference type="NCBI Taxonomy" id="2752307"/>
    <lineage>
        <taxon>Bacteria</taxon>
        <taxon>Pseudomonadati</taxon>
        <taxon>Pseudomonadota</taxon>
        <taxon>Gammaproteobacteria</taxon>
        <taxon>Lysobacterales</taxon>
        <taxon>Lysobacteraceae</taxon>
        <taxon>Luteimonas</taxon>
    </lineage>
</organism>
<evidence type="ECO:0000313" key="1">
    <source>
        <dbReference type="EMBL" id="NZA28160.1"/>
    </source>
</evidence>
<name>A0A853JIC3_9GAMM</name>